<evidence type="ECO:0000256" key="1">
    <source>
        <dbReference type="SAM" id="MobiDB-lite"/>
    </source>
</evidence>
<dbReference type="AlphaFoldDB" id="A0A9D4B4K1"/>
<feature type="region of interest" description="Disordered" evidence="1">
    <location>
        <begin position="1"/>
        <end position="34"/>
    </location>
</feature>
<accession>A0A9D4B4K1</accession>
<reference evidence="2" key="1">
    <citation type="submission" date="2021-09" db="EMBL/GenBank/DDBJ databases">
        <title>The genome of Mauremys mutica provides insights into the evolution of semi-aquatic lifestyle.</title>
        <authorList>
            <person name="Gong S."/>
            <person name="Gao Y."/>
        </authorList>
    </citation>
    <scope>NUCLEOTIDE SEQUENCE</scope>
    <source>
        <strain evidence="2">MM-2020</strain>
        <tissue evidence="2">Muscle</tissue>
    </source>
</reference>
<dbReference type="Proteomes" id="UP000827986">
    <property type="component" value="Unassembled WGS sequence"/>
</dbReference>
<keyword evidence="3" id="KW-1185">Reference proteome</keyword>
<sequence>MGGAAEPPALGSAKAQGEEGPPQSRLPTGGSSRLPMLLNCSASLLLYRPESSSVSVLGLNPALGPPLRAPPEPGPEPPPRAPTQPGPETRPAAPCPGGAGLNKEADAVSLRSIFIAVVE</sequence>
<organism evidence="2 3">
    <name type="scientific">Mauremys mutica</name>
    <name type="common">yellowpond turtle</name>
    <dbReference type="NCBI Taxonomy" id="74926"/>
    <lineage>
        <taxon>Eukaryota</taxon>
        <taxon>Metazoa</taxon>
        <taxon>Chordata</taxon>
        <taxon>Craniata</taxon>
        <taxon>Vertebrata</taxon>
        <taxon>Euteleostomi</taxon>
        <taxon>Archelosauria</taxon>
        <taxon>Testudinata</taxon>
        <taxon>Testudines</taxon>
        <taxon>Cryptodira</taxon>
        <taxon>Durocryptodira</taxon>
        <taxon>Testudinoidea</taxon>
        <taxon>Geoemydidae</taxon>
        <taxon>Geoemydinae</taxon>
        <taxon>Mauremys</taxon>
    </lineage>
</organism>
<comment type="caution">
    <text evidence="2">The sequence shown here is derived from an EMBL/GenBank/DDBJ whole genome shotgun (WGS) entry which is preliminary data.</text>
</comment>
<evidence type="ECO:0000313" key="3">
    <source>
        <dbReference type="Proteomes" id="UP000827986"/>
    </source>
</evidence>
<feature type="compositionally biased region" description="Pro residues" evidence="1">
    <location>
        <begin position="63"/>
        <end position="85"/>
    </location>
</feature>
<feature type="region of interest" description="Disordered" evidence="1">
    <location>
        <begin position="55"/>
        <end position="102"/>
    </location>
</feature>
<protein>
    <submittedName>
        <fullName evidence="2">Uncharacterized protein</fullName>
    </submittedName>
</protein>
<dbReference type="EMBL" id="JAHDVG010000471">
    <property type="protein sequence ID" value="KAH1180000.1"/>
    <property type="molecule type" value="Genomic_DNA"/>
</dbReference>
<name>A0A9D4B4K1_9SAUR</name>
<proteinExistence type="predicted"/>
<gene>
    <name evidence="2" type="ORF">KIL84_006050</name>
</gene>
<evidence type="ECO:0000313" key="2">
    <source>
        <dbReference type="EMBL" id="KAH1180000.1"/>
    </source>
</evidence>